<dbReference type="InterPro" id="IPR002931">
    <property type="entry name" value="Transglutaminase-like"/>
</dbReference>
<gene>
    <name evidence="3" type="ORF">DPMN_033727</name>
</gene>
<reference evidence="3" key="1">
    <citation type="journal article" date="2019" name="bioRxiv">
        <title>The Genome of the Zebra Mussel, Dreissena polymorpha: A Resource for Invasive Species Research.</title>
        <authorList>
            <person name="McCartney M.A."/>
            <person name="Auch B."/>
            <person name="Kono T."/>
            <person name="Mallez S."/>
            <person name="Zhang Y."/>
            <person name="Obille A."/>
            <person name="Becker A."/>
            <person name="Abrahante J.E."/>
            <person name="Garbe J."/>
            <person name="Badalamenti J.P."/>
            <person name="Herman A."/>
            <person name="Mangelson H."/>
            <person name="Liachko I."/>
            <person name="Sullivan S."/>
            <person name="Sone E.D."/>
            <person name="Koren S."/>
            <person name="Silverstein K.A.T."/>
            <person name="Beckman K.B."/>
            <person name="Gohl D.M."/>
        </authorList>
    </citation>
    <scope>NUCLEOTIDE SEQUENCE</scope>
    <source>
        <strain evidence="3">Duluth1</strain>
        <tissue evidence="3">Whole animal</tissue>
    </source>
</reference>
<dbReference type="Pfam" id="PF01841">
    <property type="entry name" value="Transglut_core"/>
    <property type="match status" value="1"/>
</dbReference>
<feature type="compositionally biased region" description="Polar residues" evidence="1">
    <location>
        <begin position="88"/>
        <end position="106"/>
    </location>
</feature>
<dbReference type="InterPro" id="IPR038765">
    <property type="entry name" value="Papain-like_cys_pep_sf"/>
</dbReference>
<feature type="compositionally biased region" description="Low complexity" evidence="1">
    <location>
        <begin position="61"/>
        <end position="76"/>
    </location>
</feature>
<dbReference type="InterPro" id="IPR052557">
    <property type="entry name" value="CAP/Cytokinesis_protein"/>
</dbReference>
<evidence type="ECO:0000313" key="4">
    <source>
        <dbReference type="Proteomes" id="UP000828390"/>
    </source>
</evidence>
<dbReference type="Proteomes" id="UP000828390">
    <property type="component" value="Unassembled WGS sequence"/>
</dbReference>
<reference evidence="3" key="2">
    <citation type="submission" date="2020-11" db="EMBL/GenBank/DDBJ databases">
        <authorList>
            <person name="McCartney M.A."/>
            <person name="Auch B."/>
            <person name="Kono T."/>
            <person name="Mallez S."/>
            <person name="Becker A."/>
            <person name="Gohl D.M."/>
            <person name="Silverstein K.A.T."/>
            <person name="Koren S."/>
            <person name="Bechman K.B."/>
            <person name="Herman A."/>
            <person name="Abrahante J.E."/>
            <person name="Garbe J."/>
        </authorList>
    </citation>
    <scope>NUCLEOTIDE SEQUENCE</scope>
    <source>
        <strain evidence="3">Duluth1</strain>
        <tissue evidence="3">Whole animal</tissue>
    </source>
</reference>
<sequence>MGCPQSKSRDLNPDVNGTGDVNGRKSRNDAVRPEPEQSKHAPAKATHNFNDDPAVMGISENLQPIIPANPNPNLAAKKSTHADDNQKASKSVETNVANKPTISNANGDAKPLEIQRTECNEGKTSPHHSQTLTTAKSASEAAVAVSLPDYNSESESNAVLMEKEHNKRKLIKKTIEDRDAMSHGKDTVLTSAFIPDVDAPDSPTYKRRLKSEAVDLSDVSLSEKALNTSPKETSKTPVRDPDVSTNQTPTSLPDLCTPDDNKPKEKPNPWEGSSAVRHINEGQIQYGIPKGVPEPAPPKSRKSDIVTPTTFVLADRLVDEAPNDALAFNKLAGYLTGTVKKSELQKADDDEPDAGANNPQLPAAKPVITRKKDIVTDVQLQFKHIDENAKNTPGSCLLSVDRLASHLCSVATSDLEKIRAFYFWVCNNIRHSDSYMYDKEKTLSDKLRYDATSTLRQGQGSYVNLMAALCKEVNIPVVTIPGCSKGLRHQPDKEFKLGERNHSWNAVYFNGEWRFLDCTWGSGYVDVSGKFQRQFDEFWFLTDPEVFCYDHFPAHPAWQLLEEPIEIEEFNQKPCLTEKSRELGFKLISHREPIVYFSNEVTISFATENYPLSNITADLRDEGGTEINSRRCMRRLDNKTFEVRVVPPEVGEYTLNLYGKARDYLHAKFRKLVDYTLRCNGVYPTPTEFPDHKKAWGPEPNYAELGFTDAIQSMSVFSRDSAEMSIELEQTRLVTILAELKASSDDKKELEGYTMVTARENSQTVHIRFPALGYYRLDLFAEGKTEKFEFAAMFLLECTANATNVKKFPKFNADSVAKHICEILEPKDYEISAKSTISFKIRSLKSKNVMVGVPVEESYGSRMEKLGDLKADEECVFSGTIKTPGPGKTVYISGSAAPPNVFWSRLYEYITK</sequence>
<feature type="region of interest" description="Disordered" evidence="1">
    <location>
        <begin position="213"/>
        <end position="274"/>
    </location>
</feature>
<proteinExistence type="predicted"/>
<dbReference type="EMBL" id="JAIWYP010000002">
    <property type="protein sequence ID" value="KAH3870538.1"/>
    <property type="molecule type" value="Genomic_DNA"/>
</dbReference>
<dbReference type="SMART" id="SM00460">
    <property type="entry name" value="TGc"/>
    <property type="match status" value="1"/>
</dbReference>
<feature type="compositionally biased region" description="Basic and acidic residues" evidence="1">
    <location>
        <begin position="259"/>
        <end position="268"/>
    </location>
</feature>
<dbReference type="InterPro" id="IPR056564">
    <property type="entry name" value="Ig-like_KY"/>
</dbReference>
<keyword evidence="4" id="KW-1185">Reference proteome</keyword>
<dbReference type="Gene3D" id="3.10.620.30">
    <property type="match status" value="1"/>
</dbReference>
<dbReference type="PANTHER" id="PTHR46333">
    <property type="entry name" value="CYTOKINESIS PROTEIN 3"/>
    <property type="match status" value="1"/>
</dbReference>
<protein>
    <recommendedName>
        <fullName evidence="2">Transglutaminase-like domain-containing protein</fullName>
    </recommendedName>
</protein>
<evidence type="ECO:0000259" key="2">
    <source>
        <dbReference type="SMART" id="SM00460"/>
    </source>
</evidence>
<feature type="compositionally biased region" description="Basic and acidic residues" evidence="1">
    <location>
        <begin position="22"/>
        <end position="39"/>
    </location>
</feature>
<dbReference type="AlphaFoldDB" id="A0A9D4RK53"/>
<feature type="domain" description="Transglutaminase-like" evidence="2">
    <location>
        <begin position="454"/>
        <end position="520"/>
    </location>
</feature>
<evidence type="ECO:0000256" key="1">
    <source>
        <dbReference type="SAM" id="MobiDB-lite"/>
    </source>
</evidence>
<name>A0A9D4RK53_DREPO</name>
<organism evidence="3 4">
    <name type="scientific">Dreissena polymorpha</name>
    <name type="common">Zebra mussel</name>
    <name type="synonym">Mytilus polymorpha</name>
    <dbReference type="NCBI Taxonomy" id="45954"/>
    <lineage>
        <taxon>Eukaryota</taxon>
        <taxon>Metazoa</taxon>
        <taxon>Spiralia</taxon>
        <taxon>Lophotrochozoa</taxon>
        <taxon>Mollusca</taxon>
        <taxon>Bivalvia</taxon>
        <taxon>Autobranchia</taxon>
        <taxon>Heteroconchia</taxon>
        <taxon>Euheterodonta</taxon>
        <taxon>Imparidentia</taxon>
        <taxon>Neoheterodontei</taxon>
        <taxon>Myida</taxon>
        <taxon>Dreissenoidea</taxon>
        <taxon>Dreissenidae</taxon>
        <taxon>Dreissena</taxon>
    </lineage>
</organism>
<accession>A0A9D4RK53</accession>
<feature type="region of interest" description="Disordered" evidence="1">
    <location>
        <begin position="1"/>
        <end position="112"/>
    </location>
</feature>
<comment type="caution">
    <text evidence="3">The sequence shown here is derived from an EMBL/GenBank/DDBJ whole genome shotgun (WGS) entry which is preliminary data.</text>
</comment>
<dbReference type="GO" id="GO:0005737">
    <property type="term" value="C:cytoplasm"/>
    <property type="evidence" value="ECO:0007669"/>
    <property type="project" value="TreeGrafter"/>
</dbReference>
<dbReference type="SUPFAM" id="SSF54001">
    <property type="entry name" value="Cysteine proteinases"/>
    <property type="match status" value="1"/>
</dbReference>
<evidence type="ECO:0000313" key="3">
    <source>
        <dbReference type="EMBL" id="KAH3870538.1"/>
    </source>
</evidence>
<dbReference type="PANTHER" id="PTHR46333:SF2">
    <property type="entry name" value="CYTOKINESIS PROTEIN 3"/>
    <property type="match status" value="1"/>
</dbReference>
<dbReference type="Pfam" id="PF23265">
    <property type="entry name" value="Ig-like_KY"/>
    <property type="match status" value="2"/>
</dbReference>
<feature type="compositionally biased region" description="Basic and acidic residues" evidence="1">
    <location>
        <begin position="232"/>
        <end position="242"/>
    </location>
</feature>